<proteinExistence type="inferred from homology"/>
<dbReference type="SUPFAM" id="SSF102215">
    <property type="entry name" value="Creatininase"/>
    <property type="match status" value="1"/>
</dbReference>
<evidence type="ECO:0000313" key="6">
    <source>
        <dbReference type="EMBL" id="RYP84811.1"/>
    </source>
</evidence>
<dbReference type="InterPro" id="IPR024087">
    <property type="entry name" value="Creatininase-like_sf"/>
</dbReference>
<comment type="similarity">
    <text evidence="5">Belongs to the creatininase superfamily.</text>
</comment>
<dbReference type="OrthoDB" id="9801445at2"/>
<keyword evidence="3" id="KW-0378">Hydrolase</keyword>
<evidence type="ECO:0000256" key="4">
    <source>
        <dbReference type="ARBA" id="ARBA00022833"/>
    </source>
</evidence>
<dbReference type="EMBL" id="SDKM01000021">
    <property type="protein sequence ID" value="RYP84811.1"/>
    <property type="molecule type" value="Genomic_DNA"/>
</dbReference>
<dbReference type="NCBIfam" id="TIGR03964">
    <property type="entry name" value="mycofact_creat"/>
    <property type="match status" value="1"/>
</dbReference>
<accession>A0A4Q4ZBX3</accession>
<organism evidence="6 7">
    <name type="scientific">Nocardioides guangzhouensis</name>
    <dbReference type="NCBI Taxonomy" id="2497878"/>
    <lineage>
        <taxon>Bacteria</taxon>
        <taxon>Bacillati</taxon>
        <taxon>Actinomycetota</taxon>
        <taxon>Actinomycetes</taxon>
        <taxon>Propionibacteriales</taxon>
        <taxon>Nocardioidaceae</taxon>
        <taxon>Nocardioides</taxon>
    </lineage>
</organism>
<reference evidence="6 7" key="1">
    <citation type="submission" date="2019-01" db="EMBL/GenBank/DDBJ databases">
        <title>Nocardioides guangzhouensis sp. nov., an actinobacterium isolated from soil.</title>
        <authorList>
            <person name="Fu Y."/>
            <person name="Cai Y."/>
            <person name="Lin Z."/>
            <person name="Chen P."/>
        </authorList>
    </citation>
    <scope>NUCLEOTIDE SEQUENCE [LARGE SCALE GENOMIC DNA]</scope>
    <source>
        <strain evidence="6 7">130</strain>
    </source>
</reference>
<dbReference type="InterPro" id="IPR023871">
    <property type="entry name" value="MftE"/>
</dbReference>
<evidence type="ECO:0000256" key="2">
    <source>
        <dbReference type="ARBA" id="ARBA00022723"/>
    </source>
</evidence>
<dbReference type="GO" id="GO:0009231">
    <property type="term" value="P:riboflavin biosynthetic process"/>
    <property type="evidence" value="ECO:0007669"/>
    <property type="project" value="TreeGrafter"/>
</dbReference>
<dbReference type="AlphaFoldDB" id="A0A4Q4ZBX3"/>
<dbReference type="Gene3D" id="3.40.50.10310">
    <property type="entry name" value="Creatininase"/>
    <property type="match status" value="1"/>
</dbReference>
<dbReference type="RefSeq" id="WP_134718666.1">
    <property type="nucleotide sequence ID" value="NZ_SDKM01000021.1"/>
</dbReference>
<dbReference type="GO" id="GO:0016811">
    <property type="term" value="F:hydrolase activity, acting on carbon-nitrogen (but not peptide) bonds, in linear amides"/>
    <property type="evidence" value="ECO:0007669"/>
    <property type="project" value="TreeGrafter"/>
</dbReference>
<sequence>MTGPTPPAAQLSLAQLRWPTLEPRDGNGTPLVLVPVGSLEQHGPHLPLGTDTMIASAVTRAVADQLHAAGRPVVVAPALSYGASGEHEDFPGTISIGHDVLLLLLVEYARSACRWAEGVIFVNGHGGHVGTVARAVEQLRDEGQGVAWTACAVPGGDAHAGRTETSVMRCIAPWAVQVELAAAGATEPVVDLMPRLRLEGVRAVSPNGVLGDATTSSVEEGREVFAAIVARVARELFAIDVDPHGRLREAVPQP</sequence>
<protein>
    <submittedName>
        <fullName evidence="6">Mycofactocin biosynthesis peptidyl-dipeptidase MftE</fullName>
    </submittedName>
</protein>
<evidence type="ECO:0000256" key="3">
    <source>
        <dbReference type="ARBA" id="ARBA00022801"/>
    </source>
</evidence>
<keyword evidence="4" id="KW-0862">Zinc</keyword>
<dbReference type="PANTHER" id="PTHR35005:SF1">
    <property type="entry name" value="2-AMINO-5-FORMYLAMINO-6-RIBOSYLAMINOPYRIMIDIN-4(3H)-ONE 5'-MONOPHOSPHATE DEFORMYLASE"/>
    <property type="match status" value="1"/>
</dbReference>
<keyword evidence="2" id="KW-0479">Metal-binding</keyword>
<comment type="caution">
    <text evidence="6">The sequence shown here is derived from an EMBL/GenBank/DDBJ whole genome shotgun (WGS) entry which is preliminary data.</text>
</comment>
<keyword evidence="7" id="KW-1185">Reference proteome</keyword>
<gene>
    <name evidence="6" type="primary">mftE</name>
    <name evidence="6" type="ORF">EKO23_14990</name>
</gene>
<dbReference type="Pfam" id="PF02633">
    <property type="entry name" value="Creatininase"/>
    <property type="match status" value="1"/>
</dbReference>
<evidence type="ECO:0000256" key="1">
    <source>
        <dbReference type="ARBA" id="ARBA00001947"/>
    </source>
</evidence>
<comment type="cofactor">
    <cofactor evidence="1">
        <name>Zn(2+)</name>
        <dbReference type="ChEBI" id="CHEBI:29105"/>
    </cofactor>
</comment>
<dbReference type="InterPro" id="IPR003785">
    <property type="entry name" value="Creatininase/forma_Hydrolase"/>
</dbReference>
<evidence type="ECO:0000256" key="5">
    <source>
        <dbReference type="ARBA" id="ARBA00024029"/>
    </source>
</evidence>
<dbReference type="PANTHER" id="PTHR35005">
    <property type="entry name" value="3-DEHYDRO-SCYLLO-INOSOSE HYDROLASE"/>
    <property type="match status" value="1"/>
</dbReference>
<dbReference type="Proteomes" id="UP000295198">
    <property type="component" value="Unassembled WGS sequence"/>
</dbReference>
<dbReference type="GO" id="GO:0046872">
    <property type="term" value="F:metal ion binding"/>
    <property type="evidence" value="ECO:0007669"/>
    <property type="project" value="UniProtKB-KW"/>
</dbReference>
<name>A0A4Q4ZBX3_9ACTN</name>
<evidence type="ECO:0000313" key="7">
    <source>
        <dbReference type="Proteomes" id="UP000295198"/>
    </source>
</evidence>